<feature type="compositionally biased region" description="Polar residues" evidence="4">
    <location>
        <begin position="50"/>
        <end position="62"/>
    </location>
</feature>
<proteinExistence type="inferred from homology"/>
<dbReference type="Proteomes" id="UP000695022">
    <property type="component" value="Unplaced"/>
</dbReference>
<dbReference type="Pfam" id="PF15753">
    <property type="entry name" value="BLOC1S3"/>
    <property type="match status" value="1"/>
</dbReference>
<dbReference type="GeneID" id="106809420"/>
<dbReference type="PANTHER" id="PTHR31974">
    <property type="entry name" value="BIOGENESIS OF LYSOSOME-RELATED ORGANELLES COMPLEX 1 SUBUNIT 3"/>
    <property type="match status" value="1"/>
</dbReference>
<reference evidence="6" key="1">
    <citation type="submission" date="2025-08" db="UniProtKB">
        <authorList>
            <consortium name="RefSeq"/>
        </authorList>
    </citation>
    <scope>IDENTIFICATION</scope>
</reference>
<evidence type="ECO:0000256" key="1">
    <source>
        <dbReference type="ARBA" id="ARBA00008942"/>
    </source>
</evidence>
<dbReference type="InterPro" id="IPR017245">
    <property type="entry name" value="BLOC-1_complex_su-3"/>
</dbReference>
<comment type="similarity">
    <text evidence="1">Belongs to the BLOC1S3 family.</text>
</comment>
<evidence type="ECO:0000256" key="3">
    <source>
        <dbReference type="SAM" id="Coils"/>
    </source>
</evidence>
<evidence type="ECO:0000256" key="2">
    <source>
        <dbReference type="ARBA" id="ARBA00019581"/>
    </source>
</evidence>
<feature type="region of interest" description="Disordered" evidence="4">
    <location>
        <begin position="22"/>
        <end position="91"/>
    </location>
</feature>
<evidence type="ECO:0000313" key="6">
    <source>
        <dbReference type="RefSeq" id="XP_014667986.1"/>
    </source>
</evidence>
<sequence length="163" mass="18339">MSGKSEEEDIEVINILQSNLQGIIVPGEAAESDEDDEQEHREGEDDTISIDDTSAKPSTPTEWSKPGPGSVDKKESYHTSKTIPKPSNTILHMKLRETTNNLNNHVHATFKENYKNATKELKVTSQSLMKTQLLVQEVSESLQQLTNNLFKLEDRLDMVTSDR</sequence>
<keyword evidence="3" id="KW-0175">Coiled coil</keyword>
<name>A0ABM1E715_PRICU</name>
<organism evidence="5 6">
    <name type="scientific">Priapulus caudatus</name>
    <name type="common">Priapulid worm</name>
    <dbReference type="NCBI Taxonomy" id="37621"/>
    <lineage>
        <taxon>Eukaryota</taxon>
        <taxon>Metazoa</taxon>
        <taxon>Ecdysozoa</taxon>
        <taxon>Scalidophora</taxon>
        <taxon>Priapulida</taxon>
        <taxon>Priapulimorpha</taxon>
        <taxon>Priapulimorphida</taxon>
        <taxon>Priapulidae</taxon>
        <taxon>Priapulus</taxon>
    </lineage>
</organism>
<dbReference type="PANTHER" id="PTHR31974:SF2">
    <property type="entry name" value="BIOGENESIS OF LYSOSOME-RELATED ORGANELLES COMPLEX 1 SUBUNIT 3"/>
    <property type="match status" value="1"/>
</dbReference>
<gene>
    <name evidence="6" type="primary">LOC106809420</name>
</gene>
<keyword evidence="5" id="KW-1185">Reference proteome</keyword>
<evidence type="ECO:0000313" key="5">
    <source>
        <dbReference type="Proteomes" id="UP000695022"/>
    </source>
</evidence>
<accession>A0ABM1E715</accession>
<evidence type="ECO:0000256" key="4">
    <source>
        <dbReference type="SAM" id="MobiDB-lite"/>
    </source>
</evidence>
<protein>
    <recommendedName>
        <fullName evidence="2">Biogenesis of lysosome-related organelles complex 1 subunit 3</fullName>
    </recommendedName>
</protein>
<dbReference type="RefSeq" id="XP_014667986.1">
    <property type="nucleotide sequence ID" value="XM_014812500.1"/>
</dbReference>
<feature type="coiled-coil region" evidence="3">
    <location>
        <begin position="128"/>
        <end position="162"/>
    </location>
</feature>
<feature type="compositionally biased region" description="Polar residues" evidence="4">
    <location>
        <begin position="79"/>
        <end position="90"/>
    </location>
</feature>